<dbReference type="NCBIfam" id="TIGR02273">
    <property type="entry name" value="16S_RimM"/>
    <property type="match status" value="1"/>
</dbReference>
<evidence type="ECO:0000256" key="3">
    <source>
        <dbReference type="ARBA" id="ARBA00022552"/>
    </source>
</evidence>
<dbReference type="InterPro" id="IPR036976">
    <property type="entry name" value="RimM_N_sf"/>
</dbReference>
<comment type="domain">
    <text evidence="5">The PRC barrel domain binds ribosomal protein uS19.</text>
</comment>
<dbReference type="GO" id="GO:0005840">
    <property type="term" value="C:ribosome"/>
    <property type="evidence" value="ECO:0007669"/>
    <property type="project" value="InterPro"/>
</dbReference>
<dbReference type="InterPro" id="IPR056792">
    <property type="entry name" value="PRC_RimM"/>
</dbReference>
<dbReference type="GO" id="GO:0043022">
    <property type="term" value="F:ribosome binding"/>
    <property type="evidence" value="ECO:0007669"/>
    <property type="project" value="InterPro"/>
</dbReference>
<dbReference type="Gene3D" id="2.40.30.60">
    <property type="entry name" value="RimM"/>
    <property type="match status" value="1"/>
</dbReference>
<name>A0A7Y9YEI5_9ACTN</name>
<feature type="domain" description="Ribosome maturation factor RimM PRC barrel" evidence="7">
    <location>
        <begin position="107"/>
        <end position="174"/>
    </location>
</feature>
<keyword evidence="4 5" id="KW-0143">Chaperone</keyword>
<comment type="subunit">
    <text evidence="5">Binds ribosomal protein uS19.</text>
</comment>
<dbReference type="Pfam" id="PF01782">
    <property type="entry name" value="RimM"/>
    <property type="match status" value="1"/>
</dbReference>
<evidence type="ECO:0000259" key="7">
    <source>
        <dbReference type="Pfam" id="PF24986"/>
    </source>
</evidence>
<dbReference type="EMBL" id="JACBZI010000001">
    <property type="protein sequence ID" value="NYI10753.1"/>
    <property type="molecule type" value="Genomic_DNA"/>
</dbReference>
<dbReference type="GO" id="GO:0006364">
    <property type="term" value="P:rRNA processing"/>
    <property type="evidence" value="ECO:0007669"/>
    <property type="project" value="UniProtKB-UniRule"/>
</dbReference>
<dbReference type="PANTHER" id="PTHR33692:SF1">
    <property type="entry name" value="RIBOSOME MATURATION FACTOR RIMM"/>
    <property type="match status" value="1"/>
</dbReference>
<gene>
    <name evidence="5" type="primary">rimM</name>
    <name evidence="8" type="ORF">BKA05_002268</name>
</gene>
<dbReference type="HAMAP" id="MF_00014">
    <property type="entry name" value="Ribosome_mat_RimM"/>
    <property type="match status" value="1"/>
</dbReference>
<proteinExistence type="inferred from homology"/>
<dbReference type="SUPFAM" id="SSF50346">
    <property type="entry name" value="PRC-barrel domain"/>
    <property type="match status" value="1"/>
</dbReference>
<dbReference type="Gene3D" id="2.30.30.240">
    <property type="entry name" value="PRC-barrel domain"/>
    <property type="match status" value="1"/>
</dbReference>
<comment type="caution">
    <text evidence="8">The sequence shown here is derived from an EMBL/GenBank/DDBJ whole genome shotgun (WGS) entry which is preliminary data.</text>
</comment>
<dbReference type="InterPro" id="IPR002676">
    <property type="entry name" value="RimM_N"/>
</dbReference>
<comment type="similarity">
    <text evidence="5">Belongs to the RimM family.</text>
</comment>
<reference evidence="8 9" key="1">
    <citation type="submission" date="2020-07" db="EMBL/GenBank/DDBJ databases">
        <title>Sequencing the genomes of 1000 actinobacteria strains.</title>
        <authorList>
            <person name="Klenk H.-P."/>
        </authorList>
    </citation>
    <scope>NUCLEOTIDE SEQUENCE [LARGE SCALE GENOMIC DNA]</scope>
    <source>
        <strain evidence="8 9">DSM 18248</strain>
    </source>
</reference>
<feature type="domain" description="RimM N-terminal" evidence="6">
    <location>
        <begin position="7"/>
        <end position="91"/>
    </location>
</feature>
<comment type="subcellular location">
    <subcellularLocation>
        <location evidence="5">Cytoplasm</location>
    </subcellularLocation>
</comment>
<evidence type="ECO:0000256" key="5">
    <source>
        <dbReference type="HAMAP-Rule" id="MF_00014"/>
    </source>
</evidence>
<organism evidence="8 9">
    <name type="scientific">Nocardioides marinus</name>
    <dbReference type="NCBI Taxonomy" id="374514"/>
    <lineage>
        <taxon>Bacteria</taxon>
        <taxon>Bacillati</taxon>
        <taxon>Actinomycetota</taxon>
        <taxon>Actinomycetes</taxon>
        <taxon>Propionibacteriales</taxon>
        <taxon>Nocardioidaceae</taxon>
        <taxon>Nocardioides</taxon>
    </lineage>
</organism>
<dbReference type="InterPro" id="IPR011033">
    <property type="entry name" value="PRC_barrel-like_sf"/>
</dbReference>
<dbReference type="PANTHER" id="PTHR33692">
    <property type="entry name" value="RIBOSOME MATURATION FACTOR RIMM"/>
    <property type="match status" value="1"/>
</dbReference>
<evidence type="ECO:0000313" key="8">
    <source>
        <dbReference type="EMBL" id="NYI10753.1"/>
    </source>
</evidence>
<evidence type="ECO:0000256" key="4">
    <source>
        <dbReference type="ARBA" id="ARBA00023186"/>
    </source>
</evidence>
<dbReference type="GO" id="GO:0042274">
    <property type="term" value="P:ribosomal small subunit biogenesis"/>
    <property type="evidence" value="ECO:0007669"/>
    <property type="project" value="UniProtKB-UniRule"/>
</dbReference>
<sequence length="182" mass="19376">MEGIEVVVGRIGKPHGIRGEVTVDVRSDEPDRRFADGARLRAQAPRDAAAVPAYLTVARTRWHQGVLLVAFEEAGDRNSAETLRGTVLHVTLDPDETPEDPEEFYDHQLVGLAVHDLDGSVIGTVTGLVHGGAQDLLAVRATDGRNTLVPFVSALVPEVDVAGGRVVVADRPGLVAPLPEDD</sequence>
<evidence type="ECO:0000256" key="2">
    <source>
        <dbReference type="ARBA" id="ARBA00022517"/>
    </source>
</evidence>
<protein>
    <recommendedName>
        <fullName evidence="5">Ribosome maturation factor RimM</fullName>
    </recommendedName>
</protein>
<dbReference type="InterPro" id="IPR011961">
    <property type="entry name" value="RimM"/>
</dbReference>
<evidence type="ECO:0000313" key="9">
    <source>
        <dbReference type="Proteomes" id="UP000537326"/>
    </source>
</evidence>
<dbReference type="AlphaFoldDB" id="A0A7Y9YEI5"/>
<comment type="function">
    <text evidence="5">An accessory protein needed during the final step in the assembly of 30S ribosomal subunit, possibly for assembly of the head region. Essential for efficient processing of 16S rRNA. May be needed both before and after RbfA during the maturation of 16S rRNA. It has affinity for free ribosomal 30S subunits but not for 70S ribosomes.</text>
</comment>
<keyword evidence="1 5" id="KW-0963">Cytoplasm</keyword>
<evidence type="ECO:0000256" key="1">
    <source>
        <dbReference type="ARBA" id="ARBA00022490"/>
    </source>
</evidence>
<dbReference type="InterPro" id="IPR009000">
    <property type="entry name" value="Transl_B-barrel_sf"/>
</dbReference>
<keyword evidence="9" id="KW-1185">Reference proteome</keyword>
<evidence type="ECO:0000259" key="6">
    <source>
        <dbReference type="Pfam" id="PF01782"/>
    </source>
</evidence>
<dbReference type="RefSeq" id="WP_343045632.1">
    <property type="nucleotide sequence ID" value="NZ_BAAAPP010000005.1"/>
</dbReference>
<dbReference type="SUPFAM" id="SSF50447">
    <property type="entry name" value="Translation proteins"/>
    <property type="match status" value="1"/>
</dbReference>
<keyword evidence="3 5" id="KW-0698">rRNA processing</keyword>
<accession>A0A7Y9YEI5</accession>
<dbReference type="Pfam" id="PF24986">
    <property type="entry name" value="PRC_RimM"/>
    <property type="match status" value="1"/>
</dbReference>
<keyword evidence="2 5" id="KW-0690">Ribosome biogenesis</keyword>
<dbReference type="Proteomes" id="UP000537326">
    <property type="component" value="Unassembled WGS sequence"/>
</dbReference>
<dbReference type="GO" id="GO:0005737">
    <property type="term" value="C:cytoplasm"/>
    <property type="evidence" value="ECO:0007669"/>
    <property type="project" value="UniProtKB-SubCell"/>
</dbReference>